<dbReference type="GO" id="GO:0032426">
    <property type="term" value="C:stereocilium tip"/>
    <property type="evidence" value="ECO:0007669"/>
    <property type="project" value="TreeGrafter"/>
</dbReference>
<feature type="domain" description="PDZ" evidence="4">
    <location>
        <begin position="214"/>
        <end position="281"/>
    </location>
</feature>
<comment type="subcellular location">
    <subcellularLocation>
        <location evidence="1">Cell projection</location>
    </subcellularLocation>
</comment>
<dbReference type="FunFam" id="2.30.42.10:FF:000104">
    <property type="entry name" value="harmonin isoform X2"/>
    <property type="match status" value="1"/>
</dbReference>
<dbReference type="Ensembl" id="ENSBOBT00000010437.1">
    <property type="protein sequence ID" value="ENSBOBP00000010181.1"/>
    <property type="gene ID" value="ENSBOBG00000006541.1"/>
</dbReference>
<dbReference type="SUPFAM" id="SSF50156">
    <property type="entry name" value="PDZ domain-like"/>
    <property type="match status" value="3"/>
</dbReference>
<organism evidence="5 6">
    <name type="scientific">Bubo bubo</name>
    <name type="common">Eurasian eagle-owl</name>
    <name type="synonym">Strix bubo</name>
    <dbReference type="NCBI Taxonomy" id="30461"/>
    <lineage>
        <taxon>Eukaryota</taxon>
        <taxon>Metazoa</taxon>
        <taxon>Chordata</taxon>
        <taxon>Craniata</taxon>
        <taxon>Vertebrata</taxon>
        <taxon>Euteleostomi</taxon>
        <taxon>Archelosauria</taxon>
        <taxon>Archosauria</taxon>
        <taxon>Dinosauria</taxon>
        <taxon>Saurischia</taxon>
        <taxon>Theropoda</taxon>
        <taxon>Coelurosauria</taxon>
        <taxon>Aves</taxon>
        <taxon>Neognathae</taxon>
        <taxon>Neoaves</taxon>
        <taxon>Telluraves</taxon>
        <taxon>Strigiformes</taxon>
        <taxon>Strigidae</taxon>
        <taxon>Bubo</taxon>
    </lineage>
</organism>
<dbReference type="Pfam" id="PF00595">
    <property type="entry name" value="PDZ"/>
    <property type="match status" value="3"/>
</dbReference>
<dbReference type="InterPro" id="IPR001478">
    <property type="entry name" value="PDZ"/>
</dbReference>
<dbReference type="GO" id="GO:0046549">
    <property type="term" value="P:retinal cone cell development"/>
    <property type="evidence" value="ECO:0007669"/>
    <property type="project" value="TreeGrafter"/>
</dbReference>
<dbReference type="InterPro" id="IPR036034">
    <property type="entry name" value="PDZ_sf"/>
</dbReference>
<dbReference type="CDD" id="cd06737">
    <property type="entry name" value="PDZ1_harmonin"/>
    <property type="match status" value="1"/>
</dbReference>
<protein>
    <submittedName>
        <fullName evidence="5">USH1 protein network component harmonin</fullName>
    </submittedName>
</protein>
<reference evidence="5" key="1">
    <citation type="submission" date="2025-08" db="UniProtKB">
        <authorList>
            <consortium name="Ensembl"/>
        </authorList>
    </citation>
    <scope>IDENTIFICATION</scope>
</reference>
<dbReference type="Pfam" id="PF21219">
    <property type="entry name" value="USH1C_N"/>
    <property type="match status" value="1"/>
</dbReference>
<keyword evidence="6" id="KW-1185">Reference proteome</keyword>
<dbReference type="InterPro" id="IPR030237">
    <property type="entry name" value="Harmonin_N"/>
</dbReference>
<keyword evidence="3" id="KW-0966">Cell projection</keyword>
<dbReference type="FunFam" id="1.20.1160.20:FF:000001">
    <property type="entry name" value="harmonin isoform X1"/>
    <property type="match status" value="1"/>
</dbReference>
<dbReference type="PROSITE" id="PS50106">
    <property type="entry name" value="PDZ"/>
    <property type="match status" value="3"/>
</dbReference>
<accession>A0A8C0EVE9</accession>
<evidence type="ECO:0000259" key="4">
    <source>
        <dbReference type="PROSITE" id="PS50106"/>
    </source>
</evidence>
<dbReference type="CDD" id="cd06738">
    <property type="entry name" value="PDZ2_harmonin"/>
    <property type="match status" value="1"/>
</dbReference>
<feature type="domain" description="PDZ" evidence="4">
    <location>
        <begin position="368"/>
        <end position="441"/>
    </location>
</feature>
<dbReference type="CDD" id="cd06739">
    <property type="entry name" value="PDZ3_harmonin"/>
    <property type="match status" value="1"/>
</dbReference>
<dbReference type="GO" id="GO:0060122">
    <property type="term" value="P:inner ear receptor cell stereocilium organization"/>
    <property type="evidence" value="ECO:0007669"/>
    <property type="project" value="TreeGrafter"/>
</dbReference>
<dbReference type="CDD" id="cd07353">
    <property type="entry name" value="harmonin_N"/>
    <property type="match status" value="1"/>
</dbReference>
<reference evidence="5" key="2">
    <citation type="submission" date="2025-09" db="UniProtKB">
        <authorList>
            <consortium name="Ensembl"/>
        </authorList>
    </citation>
    <scope>IDENTIFICATION</scope>
</reference>
<evidence type="ECO:0000256" key="2">
    <source>
        <dbReference type="ARBA" id="ARBA00022737"/>
    </source>
</evidence>
<dbReference type="FunFam" id="2.30.42.10:FF:000062">
    <property type="entry name" value="harmonin isoform X1"/>
    <property type="match status" value="1"/>
</dbReference>
<feature type="domain" description="PDZ" evidence="4">
    <location>
        <begin position="87"/>
        <end position="155"/>
    </location>
</feature>
<dbReference type="SMART" id="SM00228">
    <property type="entry name" value="PDZ"/>
    <property type="match status" value="3"/>
</dbReference>
<dbReference type="Gene3D" id="2.30.42.10">
    <property type="match status" value="3"/>
</dbReference>
<dbReference type="PANTHER" id="PTHR23116:SF36">
    <property type="entry name" value="HARMONIN"/>
    <property type="match status" value="1"/>
</dbReference>
<dbReference type="InterPro" id="IPR051844">
    <property type="entry name" value="USH2_Complex_Protein"/>
</dbReference>
<dbReference type="GO" id="GO:0002093">
    <property type="term" value="P:auditory receptor cell morphogenesis"/>
    <property type="evidence" value="ECO:0007669"/>
    <property type="project" value="TreeGrafter"/>
</dbReference>
<dbReference type="PANTHER" id="PTHR23116">
    <property type="entry name" value="PDZ DOMAIN CONTAINING WHIRLIN AND HARMONIN-RELATED"/>
    <property type="match status" value="1"/>
</dbReference>
<dbReference type="GO" id="GO:0002142">
    <property type="term" value="C:stereocilia ankle link complex"/>
    <property type="evidence" value="ECO:0007669"/>
    <property type="project" value="TreeGrafter"/>
</dbReference>
<dbReference type="GO" id="GO:0007605">
    <property type="term" value="P:sensory perception of sound"/>
    <property type="evidence" value="ECO:0007669"/>
    <property type="project" value="TreeGrafter"/>
</dbReference>
<name>A0A8C0EVE9_BUBBB</name>
<dbReference type="Proteomes" id="UP000694567">
    <property type="component" value="Unplaced"/>
</dbReference>
<dbReference type="Gene3D" id="1.20.1160.20">
    <property type="match status" value="1"/>
</dbReference>
<evidence type="ECO:0000256" key="1">
    <source>
        <dbReference type="ARBA" id="ARBA00004316"/>
    </source>
</evidence>
<evidence type="ECO:0000313" key="6">
    <source>
        <dbReference type="Proteomes" id="UP000694567"/>
    </source>
</evidence>
<evidence type="ECO:0000256" key="3">
    <source>
        <dbReference type="ARBA" id="ARBA00023273"/>
    </source>
</evidence>
<sequence length="465" mass="51608">MAKKVSENIYSTVNLLIDNEAEKDYLYDVLRMYHQSMNLPVFVGDLKLVINEPSRLPLFDAIRPLIPLKHQVEYDQLTPKRSRKLKEVRLDRLHPEGLGISVRGGLEFSCGLFISQLVKGGQADNVGLQVGDEIVRINGYSISSCTHEEVINLIRTKKIVSIKVRHIGMIPVKSSADEPLKWQYVDQFVSDSGEGKGSVAGLASSGGRDNKEKKVFISLIGTKGMGCSISSGPTQKPGIFISNVKPGSLSAEVGLEVGDQIVEVNGVDFSNVDHKEGKELFMTEEERQREARLREQERQELMHQKRLALETNKIIKEQQEKERLITAEEEKFKKEWEEDWGPKEPPKSLKTVTAEVHSFTPDQIMGKDVRLLRIKKEGSLDLAVEGGIDSPIGKIVVSAIYEGGAADKHGGIVKGDEILAVNGKILIDSRLSEAQATLAKAWNMGGDWIDLVIAASPPKEYDDEM</sequence>
<dbReference type="GO" id="GO:0001917">
    <property type="term" value="C:photoreceptor inner segment"/>
    <property type="evidence" value="ECO:0007669"/>
    <property type="project" value="TreeGrafter"/>
</dbReference>
<dbReference type="AlphaFoldDB" id="A0A8C0EVE9"/>
<dbReference type="GO" id="GO:0005886">
    <property type="term" value="C:plasma membrane"/>
    <property type="evidence" value="ECO:0007669"/>
    <property type="project" value="TreeGrafter"/>
</dbReference>
<dbReference type="GO" id="GO:0005929">
    <property type="term" value="C:cilium"/>
    <property type="evidence" value="ECO:0007669"/>
    <property type="project" value="TreeGrafter"/>
</dbReference>
<keyword evidence="2" id="KW-0677">Repeat</keyword>
<proteinExistence type="predicted"/>
<evidence type="ECO:0000313" key="5">
    <source>
        <dbReference type="Ensembl" id="ENSBOBP00000010181.1"/>
    </source>
</evidence>